<dbReference type="Pfam" id="PF02653">
    <property type="entry name" value="BPD_transp_2"/>
    <property type="match status" value="1"/>
</dbReference>
<dbReference type="RefSeq" id="WP_209637250.1">
    <property type="nucleotide sequence ID" value="NZ_JAGINW010000001.1"/>
</dbReference>
<protein>
    <submittedName>
        <fullName evidence="7">Fructose transport system permease protein</fullName>
    </submittedName>
</protein>
<dbReference type="CDD" id="cd06579">
    <property type="entry name" value="TM_PBP1_transp_AraH_like"/>
    <property type="match status" value="1"/>
</dbReference>
<reference evidence="7 8" key="1">
    <citation type="submission" date="2021-03" db="EMBL/GenBank/DDBJ databases">
        <title>Sequencing the genomes of 1000 actinobacteria strains.</title>
        <authorList>
            <person name="Klenk H.-P."/>
        </authorList>
    </citation>
    <scope>NUCLEOTIDE SEQUENCE [LARGE SCALE GENOMIC DNA]</scope>
    <source>
        <strain evidence="7 8">DSM 46670</strain>
    </source>
</reference>
<sequence>MTTIKERSEFILRTPAIGPAIALVVAVAVFAVTTDTFFTVDNLSLVVQQSLVIGTLALGQTLVILTSGIDLANAAIAVLATLLMAKMALLHDLPGIVALLIGVLVATALGATTGSVVTWFRLPPFIVTLGMLTIVTAVGRIYAAGQSFPVTDDMLGFLGQSQYLFGQIEITYGMVLMLAMYLVAWYALTRTAWGKHVYAVGNDPEAARLSGIHVRRSLLGVYIIAGVIYGIAAWQALGRVPNADPNAMQLDNLNSITAVVIGGTSLFGGRGSVIGTLIGALIVAVLRSGLTQAGIDNLYQDVATGVLVIAAVAVDRFSRGRQR</sequence>
<evidence type="ECO:0000256" key="1">
    <source>
        <dbReference type="ARBA" id="ARBA00004651"/>
    </source>
</evidence>
<keyword evidence="8" id="KW-1185">Reference proteome</keyword>
<evidence type="ECO:0000313" key="8">
    <source>
        <dbReference type="Proteomes" id="UP001519332"/>
    </source>
</evidence>
<feature type="transmembrane region" description="Helical" evidence="6">
    <location>
        <begin position="71"/>
        <end position="90"/>
    </location>
</feature>
<evidence type="ECO:0000256" key="4">
    <source>
        <dbReference type="ARBA" id="ARBA00022989"/>
    </source>
</evidence>
<evidence type="ECO:0000256" key="5">
    <source>
        <dbReference type="ARBA" id="ARBA00023136"/>
    </source>
</evidence>
<comment type="caution">
    <text evidence="7">The sequence shown here is derived from an EMBL/GenBank/DDBJ whole genome shotgun (WGS) entry which is preliminary data.</text>
</comment>
<organism evidence="7 8">
    <name type="scientific">Kibdelosporangium banguiense</name>
    <dbReference type="NCBI Taxonomy" id="1365924"/>
    <lineage>
        <taxon>Bacteria</taxon>
        <taxon>Bacillati</taxon>
        <taxon>Actinomycetota</taxon>
        <taxon>Actinomycetes</taxon>
        <taxon>Pseudonocardiales</taxon>
        <taxon>Pseudonocardiaceae</taxon>
        <taxon>Kibdelosporangium</taxon>
    </lineage>
</organism>
<gene>
    <name evidence="7" type="ORF">JOF56_002411</name>
</gene>
<keyword evidence="5 6" id="KW-0472">Membrane</keyword>
<keyword evidence="3 6" id="KW-0812">Transmembrane</keyword>
<dbReference type="EMBL" id="JAGINW010000001">
    <property type="protein sequence ID" value="MBP2322026.1"/>
    <property type="molecule type" value="Genomic_DNA"/>
</dbReference>
<keyword evidence="2" id="KW-1003">Cell membrane</keyword>
<dbReference type="PANTHER" id="PTHR32196:SF72">
    <property type="entry name" value="RIBOSE IMPORT PERMEASE PROTEIN RBSC"/>
    <property type="match status" value="1"/>
</dbReference>
<evidence type="ECO:0000256" key="6">
    <source>
        <dbReference type="SAM" id="Phobius"/>
    </source>
</evidence>
<name>A0ABS4TCG1_9PSEU</name>
<dbReference type="Proteomes" id="UP001519332">
    <property type="component" value="Unassembled WGS sequence"/>
</dbReference>
<feature type="transmembrane region" description="Helical" evidence="6">
    <location>
        <begin position="12"/>
        <end position="33"/>
    </location>
</feature>
<feature type="transmembrane region" description="Helical" evidence="6">
    <location>
        <begin position="163"/>
        <end position="188"/>
    </location>
</feature>
<evidence type="ECO:0000256" key="2">
    <source>
        <dbReference type="ARBA" id="ARBA00022475"/>
    </source>
</evidence>
<comment type="subcellular location">
    <subcellularLocation>
        <location evidence="1">Cell membrane</location>
        <topology evidence="1">Multi-pass membrane protein</topology>
    </subcellularLocation>
</comment>
<evidence type="ECO:0000313" key="7">
    <source>
        <dbReference type="EMBL" id="MBP2322026.1"/>
    </source>
</evidence>
<feature type="transmembrane region" description="Helical" evidence="6">
    <location>
        <begin position="125"/>
        <end position="143"/>
    </location>
</feature>
<accession>A0ABS4TCG1</accession>
<feature type="transmembrane region" description="Helical" evidence="6">
    <location>
        <begin position="218"/>
        <end position="237"/>
    </location>
</feature>
<feature type="transmembrane region" description="Helical" evidence="6">
    <location>
        <begin position="96"/>
        <end position="118"/>
    </location>
</feature>
<proteinExistence type="predicted"/>
<evidence type="ECO:0000256" key="3">
    <source>
        <dbReference type="ARBA" id="ARBA00022692"/>
    </source>
</evidence>
<feature type="transmembrane region" description="Helical" evidence="6">
    <location>
        <begin position="257"/>
        <end position="286"/>
    </location>
</feature>
<dbReference type="InterPro" id="IPR001851">
    <property type="entry name" value="ABC_transp_permease"/>
</dbReference>
<dbReference type="PANTHER" id="PTHR32196">
    <property type="entry name" value="ABC TRANSPORTER PERMEASE PROTEIN YPHD-RELATED-RELATED"/>
    <property type="match status" value="1"/>
</dbReference>
<keyword evidence="4 6" id="KW-1133">Transmembrane helix</keyword>